<dbReference type="AlphaFoldDB" id="A0A2J6RGQ4"/>
<dbReference type="PANTHER" id="PTHR10039">
    <property type="entry name" value="AMELOGENIN"/>
    <property type="match status" value="1"/>
</dbReference>
<evidence type="ECO:0000256" key="1">
    <source>
        <dbReference type="ARBA" id="ARBA00022737"/>
    </source>
</evidence>
<dbReference type="Pfam" id="PF22939">
    <property type="entry name" value="WHD_GPIID"/>
    <property type="match status" value="1"/>
</dbReference>
<dbReference type="SUPFAM" id="SSF52540">
    <property type="entry name" value="P-loop containing nucleoside triphosphate hydrolases"/>
    <property type="match status" value="1"/>
</dbReference>
<dbReference type="Gene3D" id="3.40.50.300">
    <property type="entry name" value="P-loop containing nucleotide triphosphate hydrolases"/>
    <property type="match status" value="1"/>
</dbReference>
<feature type="non-terminal residue" evidence="4">
    <location>
        <position position="379"/>
    </location>
</feature>
<dbReference type="InterPro" id="IPR056884">
    <property type="entry name" value="NPHP3-like_N"/>
</dbReference>
<evidence type="ECO:0000259" key="2">
    <source>
        <dbReference type="Pfam" id="PF22939"/>
    </source>
</evidence>
<organism evidence="4 5">
    <name type="scientific">Hyaloscypha variabilis (strain UAMH 11265 / GT02V1 / F)</name>
    <name type="common">Meliniomyces variabilis</name>
    <dbReference type="NCBI Taxonomy" id="1149755"/>
    <lineage>
        <taxon>Eukaryota</taxon>
        <taxon>Fungi</taxon>
        <taxon>Dikarya</taxon>
        <taxon>Ascomycota</taxon>
        <taxon>Pezizomycotina</taxon>
        <taxon>Leotiomycetes</taxon>
        <taxon>Helotiales</taxon>
        <taxon>Hyaloscyphaceae</taxon>
        <taxon>Hyaloscypha</taxon>
        <taxon>Hyaloscypha variabilis</taxon>
    </lineage>
</organism>
<accession>A0A2J6RGQ4</accession>
<evidence type="ECO:0000259" key="3">
    <source>
        <dbReference type="Pfam" id="PF24883"/>
    </source>
</evidence>
<protein>
    <submittedName>
        <fullName evidence="4">Uncharacterized protein</fullName>
    </submittedName>
</protein>
<dbReference type="OrthoDB" id="195446at2759"/>
<feature type="domain" description="GPI inositol-deacylase winged helix" evidence="2">
    <location>
        <begin position="300"/>
        <end position="379"/>
    </location>
</feature>
<dbReference type="STRING" id="1149755.A0A2J6RGQ4"/>
<dbReference type="InterPro" id="IPR054471">
    <property type="entry name" value="GPIID_WHD"/>
</dbReference>
<keyword evidence="1" id="KW-0677">Repeat</keyword>
<dbReference type="InterPro" id="IPR027417">
    <property type="entry name" value="P-loop_NTPase"/>
</dbReference>
<dbReference type="PANTHER" id="PTHR10039:SF15">
    <property type="entry name" value="NACHT DOMAIN-CONTAINING PROTEIN"/>
    <property type="match status" value="1"/>
</dbReference>
<sequence>MKEQSKMMRWLSSTNFWGKQADLLERAQVGTGGWIFEDKRFKSWLAGSPQLLWCHGDAGAGKTILSAIIINHISSTLMTKHTGLAWLFIDYREQDLQTIETLFTNILVQLFKQRGEISKSMMKSLGFNWEGAKPTPAEYKSWLQEEIQKFGRTIIIIDALDELRSTELCKQLIQELQSLKPPISLLVTSRSQRQLPFSGGISTEIEVKPRKADVILYIESRLKNGSQLRNHVQADPSIKDLAIRMLSEANDRMFLKAELILNVLEHLSTAPEVKDALNTLPPTYDGCYEFTIKQIEMKDSNERDLAFKVLAWLSHALGVLTVKALQEALAMETGDKKLGEERHVPVDDLVAACSGLVVTDTIYGIQHIRLLHETARRYL</sequence>
<gene>
    <name evidence="4" type="ORF">L207DRAFT_464125</name>
</gene>
<feature type="domain" description="Nephrocystin 3-like N-terminal" evidence="3">
    <location>
        <begin position="30"/>
        <end position="190"/>
    </location>
</feature>
<dbReference type="Proteomes" id="UP000235786">
    <property type="component" value="Unassembled WGS sequence"/>
</dbReference>
<proteinExistence type="predicted"/>
<dbReference type="Pfam" id="PF24883">
    <property type="entry name" value="NPHP3_N"/>
    <property type="match status" value="1"/>
</dbReference>
<evidence type="ECO:0000313" key="5">
    <source>
        <dbReference type="Proteomes" id="UP000235786"/>
    </source>
</evidence>
<evidence type="ECO:0000313" key="4">
    <source>
        <dbReference type="EMBL" id="PMD37695.1"/>
    </source>
</evidence>
<name>A0A2J6RGQ4_HYAVF</name>
<dbReference type="EMBL" id="KZ613949">
    <property type="protein sequence ID" value="PMD37695.1"/>
    <property type="molecule type" value="Genomic_DNA"/>
</dbReference>
<reference evidence="4 5" key="1">
    <citation type="submission" date="2016-04" db="EMBL/GenBank/DDBJ databases">
        <title>A degradative enzymes factory behind the ericoid mycorrhizal symbiosis.</title>
        <authorList>
            <consortium name="DOE Joint Genome Institute"/>
            <person name="Martino E."/>
            <person name="Morin E."/>
            <person name="Grelet G."/>
            <person name="Kuo A."/>
            <person name="Kohler A."/>
            <person name="Daghino S."/>
            <person name="Barry K."/>
            <person name="Choi C."/>
            <person name="Cichocki N."/>
            <person name="Clum A."/>
            <person name="Copeland A."/>
            <person name="Hainaut M."/>
            <person name="Haridas S."/>
            <person name="Labutti K."/>
            <person name="Lindquist E."/>
            <person name="Lipzen A."/>
            <person name="Khouja H.-R."/>
            <person name="Murat C."/>
            <person name="Ohm R."/>
            <person name="Olson A."/>
            <person name="Spatafora J."/>
            <person name="Veneault-Fourrey C."/>
            <person name="Henrissat B."/>
            <person name="Grigoriev I."/>
            <person name="Martin F."/>
            <person name="Perotto S."/>
        </authorList>
    </citation>
    <scope>NUCLEOTIDE SEQUENCE [LARGE SCALE GENOMIC DNA]</scope>
    <source>
        <strain evidence="4 5">F</strain>
    </source>
</reference>
<keyword evidence="5" id="KW-1185">Reference proteome</keyword>